<dbReference type="AlphaFoldDB" id="A0A0E3LN49"/>
<accession>A0A0E3LN49</accession>
<protein>
    <submittedName>
        <fullName evidence="2">Glutamine amidotransferase class-I</fullName>
        <ecNumber evidence="2">6.3.5.2</ecNumber>
    </submittedName>
</protein>
<keyword evidence="3" id="KW-1185">Reference proteome</keyword>
<evidence type="ECO:0000313" key="3">
    <source>
        <dbReference type="Proteomes" id="UP000033033"/>
    </source>
</evidence>
<dbReference type="EC" id="6.3.5.2" evidence="2"/>
<dbReference type="Pfam" id="PF00117">
    <property type="entry name" value="GATase"/>
    <property type="match status" value="1"/>
</dbReference>
<dbReference type="Gene3D" id="3.40.50.880">
    <property type="match status" value="1"/>
</dbReference>
<dbReference type="STRING" id="1434108.MSBRM_1153"/>
<evidence type="ECO:0000259" key="1">
    <source>
        <dbReference type="Pfam" id="PF00117"/>
    </source>
</evidence>
<evidence type="ECO:0000313" key="2">
    <source>
        <dbReference type="EMBL" id="AKB54151.1"/>
    </source>
</evidence>
<dbReference type="SUPFAM" id="SSF52317">
    <property type="entry name" value="Class I glutamine amidotransferase-like"/>
    <property type="match status" value="1"/>
</dbReference>
<keyword evidence="2" id="KW-0808">Transferase</keyword>
<feature type="domain" description="Glutamine amidotransferase" evidence="1">
    <location>
        <begin position="17"/>
        <end position="183"/>
    </location>
</feature>
<dbReference type="InterPro" id="IPR017926">
    <property type="entry name" value="GATASE"/>
</dbReference>
<keyword evidence="2" id="KW-0436">Ligase</keyword>
<name>A0A0E3LN49_METBA</name>
<dbReference type="CDD" id="cd01741">
    <property type="entry name" value="GATase1_1"/>
    <property type="match status" value="1"/>
</dbReference>
<proteinExistence type="predicted"/>
<dbReference type="FunFam" id="3.40.50.880:FF:000033">
    <property type="entry name" value="Glutamine amidotransferase class-I"/>
    <property type="match status" value="1"/>
</dbReference>
<dbReference type="GeneID" id="24844381"/>
<dbReference type="PANTHER" id="PTHR42695">
    <property type="entry name" value="GLUTAMINE AMIDOTRANSFERASE YLR126C-RELATED"/>
    <property type="match status" value="1"/>
</dbReference>
<dbReference type="InterPro" id="IPR029062">
    <property type="entry name" value="Class_I_gatase-like"/>
</dbReference>
<dbReference type="RefSeq" id="WP_048118842.1">
    <property type="nucleotide sequence ID" value="NZ_CP009528.1"/>
</dbReference>
<dbReference type="GO" id="GO:0003922">
    <property type="term" value="F:GMP synthase (glutamine-hydrolyzing) activity"/>
    <property type="evidence" value="ECO:0007669"/>
    <property type="project" value="UniProtKB-EC"/>
</dbReference>
<dbReference type="PROSITE" id="PS51273">
    <property type="entry name" value="GATASE_TYPE_1"/>
    <property type="match status" value="1"/>
</dbReference>
<dbReference type="Proteomes" id="UP000033033">
    <property type="component" value="Chromosome"/>
</dbReference>
<keyword evidence="2" id="KW-0315">Glutamine amidotransferase</keyword>
<sequence>MKIYCIQHVEFETLGTIVEWIEKRNHSLSITRLYENQNFPSLDRFDLLIVMGGPMNIYEYEKYPWLRKEKTFLKEAISAGKAVLGICLGAQLIADALKAEVFKNNDKEIGWFPVFKIKQESKNPLLKGIPEEFIAFHWHGDTFGLPEGAIRLFESGACKNQGFIYKNRVIGLQFHLEMSNRTIRNVIENCRDELIEGTYIQNEEEMLDKDSFLAESKLLIFRMLDNIQEIVKNT</sequence>
<dbReference type="EMBL" id="CP009528">
    <property type="protein sequence ID" value="AKB54151.1"/>
    <property type="molecule type" value="Genomic_DNA"/>
</dbReference>
<dbReference type="HOGENOM" id="CLU_054974_3_3_2"/>
<dbReference type="PATRIC" id="fig|1434108.4.peg.1416"/>
<dbReference type="InterPro" id="IPR044992">
    <property type="entry name" value="ChyE-like"/>
</dbReference>
<dbReference type="PANTHER" id="PTHR42695:SF5">
    <property type="entry name" value="GLUTAMINE AMIDOTRANSFERASE YLR126C-RELATED"/>
    <property type="match status" value="1"/>
</dbReference>
<gene>
    <name evidence="2" type="ORF">MSBRM_1153</name>
</gene>
<dbReference type="GO" id="GO:0005829">
    <property type="term" value="C:cytosol"/>
    <property type="evidence" value="ECO:0007669"/>
    <property type="project" value="TreeGrafter"/>
</dbReference>
<dbReference type="GO" id="GO:0016740">
    <property type="term" value="F:transferase activity"/>
    <property type="evidence" value="ECO:0007669"/>
    <property type="project" value="UniProtKB-KW"/>
</dbReference>
<dbReference type="KEGG" id="mby:MSBRM_1153"/>
<reference evidence="2 3" key="1">
    <citation type="submission" date="2014-07" db="EMBL/GenBank/DDBJ databases">
        <title>Methanogenic archaea and the global carbon cycle.</title>
        <authorList>
            <person name="Henriksen J.R."/>
            <person name="Luke J."/>
            <person name="Reinhart S."/>
            <person name="Benedict M.N."/>
            <person name="Youngblut N.D."/>
            <person name="Metcalf M.E."/>
            <person name="Whitaker R.J."/>
            <person name="Metcalf W.W."/>
        </authorList>
    </citation>
    <scope>NUCLEOTIDE SEQUENCE [LARGE SCALE GENOMIC DNA]</scope>
    <source>
        <strain evidence="2 3">MS</strain>
    </source>
</reference>
<organism evidence="2 3">
    <name type="scientific">Methanosarcina barkeri MS</name>
    <dbReference type="NCBI Taxonomy" id="1434108"/>
    <lineage>
        <taxon>Archaea</taxon>
        <taxon>Methanobacteriati</taxon>
        <taxon>Methanobacteriota</taxon>
        <taxon>Stenosarchaea group</taxon>
        <taxon>Methanomicrobia</taxon>
        <taxon>Methanosarcinales</taxon>
        <taxon>Methanosarcinaceae</taxon>
        <taxon>Methanosarcina</taxon>
    </lineage>
</organism>